<dbReference type="Proteomes" id="UP000198828">
    <property type="component" value="Unassembled WGS sequence"/>
</dbReference>
<keyword evidence="2" id="KW-1185">Reference proteome</keyword>
<proteinExistence type="predicted"/>
<evidence type="ECO:0008006" key="3">
    <source>
        <dbReference type="Google" id="ProtNLM"/>
    </source>
</evidence>
<organism evidence="1 2">
    <name type="scientific">Tepidimicrobium xylanilyticum</name>
    <dbReference type="NCBI Taxonomy" id="1123352"/>
    <lineage>
        <taxon>Bacteria</taxon>
        <taxon>Bacillati</taxon>
        <taxon>Bacillota</taxon>
        <taxon>Tissierellia</taxon>
        <taxon>Tissierellales</taxon>
        <taxon>Tepidimicrobiaceae</taxon>
        <taxon>Tepidimicrobium</taxon>
    </lineage>
</organism>
<dbReference type="AlphaFoldDB" id="A0A1H3FEH1"/>
<gene>
    <name evidence="1" type="ORF">SAMN05660923_03111</name>
</gene>
<evidence type="ECO:0000313" key="2">
    <source>
        <dbReference type="Proteomes" id="UP000198828"/>
    </source>
</evidence>
<reference evidence="1 2" key="1">
    <citation type="submission" date="2016-10" db="EMBL/GenBank/DDBJ databases">
        <authorList>
            <person name="de Groot N.N."/>
        </authorList>
    </citation>
    <scope>NUCLEOTIDE SEQUENCE [LARGE SCALE GENOMIC DNA]</scope>
    <source>
        <strain evidence="1 2">DSM 23310</strain>
    </source>
</reference>
<accession>A0A1H3FEH1</accession>
<evidence type="ECO:0000313" key="1">
    <source>
        <dbReference type="EMBL" id="SDX88574.1"/>
    </source>
</evidence>
<dbReference type="EMBL" id="FNNG01000030">
    <property type="protein sequence ID" value="SDX88574.1"/>
    <property type="molecule type" value="Genomic_DNA"/>
</dbReference>
<name>A0A1H3FEH1_9FIRM</name>
<protein>
    <recommendedName>
        <fullName evidence="3">Zinc-finger of transposase IS204/IS1001/IS1096/IS1165</fullName>
    </recommendedName>
</protein>
<sequence>MQSNFITQLLDLKGVKVTKISHEDSFVKIYITTDPKEHICPACGAKLKKFMTTENRQLRIYLFNLNIPILYFEKEGILALVERGFMSLMTFYLVIIA</sequence>